<evidence type="ECO:0000256" key="5">
    <source>
        <dbReference type="ARBA" id="ARBA00022989"/>
    </source>
</evidence>
<reference evidence="10 11" key="1">
    <citation type="submission" date="2014-05" db="EMBL/GenBank/DDBJ databases">
        <title>Draft Genome Sequence of Kitasatospora cheerisanensis KCTC 2395.</title>
        <authorList>
            <person name="Nam D.H."/>
        </authorList>
    </citation>
    <scope>NUCLEOTIDE SEQUENCE [LARGE SCALE GENOMIC DNA]</scope>
    <source>
        <strain evidence="10 11">KCTC 2395</strain>
    </source>
</reference>
<proteinExistence type="inferred from homology"/>
<dbReference type="EMBL" id="JNBY01000159">
    <property type="protein sequence ID" value="KDN80881.1"/>
    <property type="molecule type" value="Genomic_DNA"/>
</dbReference>
<feature type="transmembrane region" description="Helical" evidence="7">
    <location>
        <begin position="99"/>
        <end position="117"/>
    </location>
</feature>
<dbReference type="PATRIC" id="fig|1348663.4.peg.7123"/>
<feature type="domain" description="VTT" evidence="9">
    <location>
        <begin position="118"/>
        <end position="234"/>
    </location>
</feature>
<accession>A0A066YS05</accession>
<dbReference type="Proteomes" id="UP000027178">
    <property type="component" value="Unassembled WGS sequence"/>
</dbReference>
<sequence>MPAPQPTPGPTAPLPTTVETTPTEATPTETATPKAATPKATATETATAAETTKTVAPQPHRPHRHALLRLGLLAGVLAAAAASLLLWDPTAVLAAAAGPWRMPVALAAYAFGTVAFLPRPALNAGMGLLFGSLWGVPLAVAGSAIGAIVAFALGRSLGREALRPLVRGKVLTEIDRRLSEQGFRSVLLVRLFPGAPFQAGNFACAFSGVRFWPYLAATVLGVVPTTAAYVIAGASASSPGSPAFLISASVIAAMCVFSAVSLWRARPRRSA</sequence>
<comment type="similarity">
    <text evidence="2 7">Belongs to the TVP38/TMEM64 family.</text>
</comment>
<evidence type="ECO:0000256" key="4">
    <source>
        <dbReference type="ARBA" id="ARBA00022692"/>
    </source>
</evidence>
<dbReference type="PANTHER" id="PTHR12677:SF59">
    <property type="entry name" value="GOLGI APPARATUS MEMBRANE PROTEIN TVP38-RELATED"/>
    <property type="match status" value="1"/>
</dbReference>
<keyword evidence="11" id="KW-1185">Reference proteome</keyword>
<evidence type="ECO:0000259" key="9">
    <source>
        <dbReference type="Pfam" id="PF09335"/>
    </source>
</evidence>
<name>A0A066YS05_9ACTN</name>
<comment type="subcellular location">
    <subcellularLocation>
        <location evidence="1 7">Cell membrane</location>
        <topology evidence="1 7">Multi-pass membrane protein</topology>
    </subcellularLocation>
</comment>
<organism evidence="10 11">
    <name type="scientific">Kitasatospora cheerisanensis KCTC 2395</name>
    <dbReference type="NCBI Taxonomy" id="1348663"/>
    <lineage>
        <taxon>Bacteria</taxon>
        <taxon>Bacillati</taxon>
        <taxon>Actinomycetota</taxon>
        <taxon>Actinomycetes</taxon>
        <taxon>Kitasatosporales</taxon>
        <taxon>Streptomycetaceae</taxon>
        <taxon>Kitasatospora</taxon>
    </lineage>
</organism>
<dbReference type="RefSeq" id="WP_084224097.1">
    <property type="nucleotide sequence ID" value="NZ_KK853997.1"/>
</dbReference>
<dbReference type="AlphaFoldDB" id="A0A066YS05"/>
<keyword evidence="4 7" id="KW-0812">Transmembrane</keyword>
<evidence type="ECO:0000256" key="1">
    <source>
        <dbReference type="ARBA" id="ARBA00004651"/>
    </source>
</evidence>
<comment type="caution">
    <text evidence="10">The sequence shown here is derived from an EMBL/GenBank/DDBJ whole genome shotgun (WGS) entry which is preliminary data.</text>
</comment>
<evidence type="ECO:0000256" key="8">
    <source>
        <dbReference type="SAM" id="MobiDB-lite"/>
    </source>
</evidence>
<dbReference type="InterPro" id="IPR015414">
    <property type="entry name" value="TMEM64"/>
</dbReference>
<feature type="region of interest" description="Disordered" evidence="8">
    <location>
        <begin position="1"/>
        <end position="61"/>
    </location>
</feature>
<evidence type="ECO:0000313" key="10">
    <source>
        <dbReference type="EMBL" id="KDN80881.1"/>
    </source>
</evidence>
<evidence type="ECO:0000256" key="7">
    <source>
        <dbReference type="RuleBase" id="RU366058"/>
    </source>
</evidence>
<protein>
    <recommendedName>
        <fullName evidence="7">TVP38/TMEM64 family membrane protein</fullName>
    </recommendedName>
</protein>
<feature type="compositionally biased region" description="Low complexity" evidence="8">
    <location>
        <begin position="14"/>
        <end position="57"/>
    </location>
</feature>
<evidence type="ECO:0000313" key="11">
    <source>
        <dbReference type="Proteomes" id="UP000027178"/>
    </source>
</evidence>
<dbReference type="PANTHER" id="PTHR12677">
    <property type="entry name" value="GOLGI APPARATUS MEMBRANE PROTEIN TVP38-RELATED"/>
    <property type="match status" value="1"/>
</dbReference>
<dbReference type="eggNOG" id="COG0398">
    <property type="taxonomic scope" value="Bacteria"/>
</dbReference>
<dbReference type="Pfam" id="PF09335">
    <property type="entry name" value="VTT_dom"/>
    <property type="match status" value="1"/>
</dbReference>
<feature type="transmembrane region" description="Helical" evidence="7">
    <location>
        <begin position="211"/>
        <end position="232"/>
    </location>
</feature>
<feature type="transmembrane region" description="Helical" evidence="7">
    <location>
        <begin position="129"/>
        <end position="153"/>
    </location>
</feature>
<gene>
    <name evidence="10" type="ORF">KCH_73710</name>
</gene>
<keyword evidence="6 7" id="KW-0472">Membrane</keyword>
<keyword evidence="5 7" id="KW-1133">Transmembrane helix</keyword>
<feature type="transmembrane region" description="Helical" evidence="7">
    <location>
        <begin position="66"/>
        <end position="87"/>
    </location>
</feature>
<evidence type="ECO:0000256" key="3">
    <source>
        <dbReference type="ARBA" id="ARBA00022475"/>
    </source>
</evidence>
<dbReference type="HOGENOM" id="CLU_038944_4_2_11"/>
<keyword evidence="3 7" id="KW-1003">Cell membrane</keyword>
<dbReference type="GO" id="GO:0005886">
    <property type="term" value="C:plasma membrane"/>
    <property type="evidence" value="ECO:0007669"/>
    <property type="project" value="UniProtKB-SubCell"/>
</dbReference>
<dbReference type="OrthoDB" id="4143972at2"/>
<feature type="transmembrane region" description="Helical" evidence="7">
    <location>
        <begin position="244"/>
        <end position="263"/>
    </location>
</feature>
<feature type="compositionally biased region" description="Pro residues" evidence="8">
    <location>
        <begin position="1"/>
        <end position="13"/>
    </location>
</feature>
<dbReference type="InterPro" id="IPR032816">
    <property type="entry name" value="VTT_dom"/>
</dbReference>
<evidence type="ECO:0000256" key="2">
    <source>
        <dbReference type="ARBA" id="ARBA00008640"/>
    </source>
</evidence>
<evidence type="ECO:0000256" key="6">
    <source>
        <dbReference type="ARBA" id="ARBA00023136"/>
    </source>
</evidence>